<feature type="non-terminal residue" evidence="1">
    <location>
        <position position="109"/>
    </location>
</feature>
<evidence type="ECO:0000313" key="1">
    <source>
        <dbReference type="EMBL" id="SVB73692.1"/>
    </source>
</evidence>
<reference evidence="1" key="1">
    <citation type="submission" date="2018-05" db="EMBL/GenBank/DDBJ databases">
        <authorList>
            <person name="Lanie J.A."/>
            <person name="Ng W.-L."/>
            <person name="Kazmierczak K.M."/>
            <person name="Andrzejewski T.M."/>
            <person name="Davidsen T.M."/>
            <person name="Wayne K.J."/>
            <person name="Tettelin H."/>
            <person name="Glass J.I."/>
            <person name="Rusch D."/>
            <person name="Podicherti R."/>
            <person name="Tsui H.-C.T."/>
            <person name="Winkler M.E."/>
        </authorList>
    </citation>
    <scope>NUCLEOTIDE SEQUENCE</scope>
</reference>
<gene>
    <name evidence="1" type="ORF">METZ01_LOCUS226546</name>
</gene>
<accession>A0A382GFQ5</accession>
<organism evidence="1">
    <name type="scientific">marine metagenome</name>
    <dbReference type="NCBI Taxonomy" id="408172"/>
    <lineage>
        <taxon>unclassified sequences</taxon>
        <taxon>metagenomes</taxon>
        <taxon>ecological metagenomes</taxon>
    </lineage>
</organism>
<protein>
    <submittedName>
        <fullName evidence="1">Uncharacterized protein</fullName>
    </submittedName>
</protein>
<proteinExistence type="predicted"/>
<dbReference type="AlphaFoldDB" id="A0A382GFQ5"/>
<dbReference type="EMBL" id="UINC01055148">
    <property type="protein sequence ID" value="SVB73692.1"/>
    <property type="molecule type" value="Genomic_DNA"/>
</dbReference>
<sequence length="109" mass="12221">MYRSILLTTIIVQMSGCKAIRPDRDEGHIIDASRNLNTVLYHAVARPDNPFPVQSTVFIRHFLYINRSTPWTIVSSGDSSPGTQFEAAGVYLLRLRAEEQPVPLLRVPG</sequence>
<name>A0A382GFQ5_9ZZZZ</name>